<gene>
    <name evidence="6" type="ORF">IAB12_05765</name>
</gene>
<evidence type="ECO:0000256" key="3">
    <source>
        <dbReference type="ARBA" id="ARBA00023163"/>
    </source>
</evidence>
<dbReference type="GO" id="GO:0003700">
    <property type="term" value="F:DNA-binding transcription factor activity"/>
    <property type="evidence" value="ECO:0007669"/>
    <property type="project" value="TreeGrafter"/>
</dbReference>
<dbReference type="InterPro" id="IPR014710">
    <property type="entry name" value="RmlC-like_jellyroll"/>
</dbReference>
<name>A0A9D1PVC6_9SPIO</name>
<dbReference type="InterPro" id="IPR018490">
    <property type="entry name" value="cNMP-bd_dom_sf"/>
</dbReference>
<dbReference type="Proteomes" id="UP000823936">
    <property type="component" value="Unassembled WGS sequence"/>
</dbReference>
<feature type="domain" description="HTH crp-type" evidence="5">
    <location>
        <begin position="138"/>
        <end position="205"/>
    </location>
</feature>
<dbReference type="CDD" id="cd00038">
    <property type="entry name" value="CAP_ED"/>
    <property type="match status" value="1"/>
</dbReference>
<dbReference type="PANTHER" id="PTHR24567:SF26">
    <property type="entry name" value="REGULATORY PROTEIN YEIL"/>
    <property type="match status" value="1"/>
</dbReference>
<dbReference type="SUPFAM" id="SSF51206">
    <property type="entry name" value="cAMP-binding domain-like"/>
    <property type="match status" value="1"/>
</dbReference>
<dbReference type="Gene3D" id="2.60.120.10">
    <property type="entry name" value="Jelly Rolls"/>
    <property type="match status" value="1"/>
</dbReference>
<proteinExistence type="predicted"/>
<dbReference type="AlphaFoldDB" id="A0A9D1PVC6"/>
<reference evidence="6" key="1">
    <citation type="journal article" date="2021" name="PeerJ">
        <title>Extensive microbial diversity within the chicken gut microbiome revealed by metagenomics and culture.</title>
        <authorList>
            <person name="Gilroy R."/>
            <person name="Ravi A."/>
            <person name="Getino M."/>
            <person name="Pursley I."/>
            <person name="Horton D.L."/>
            <person name="Alikhan N.F."/>
            <person name="Baker D."/>
            <person name="Gharbi K."/>
            <person name="Hall N."/>
            <person name="Watson M."/>
            <person name="Adriaenssens E.M."/>
            <person name="Foster-Nyarko E."/>
            <person name="Jarju S."/>
            <person name="Secka A."/>
            <person name="Antonio M."/>
            <person name="Oren A."/>
            <person name="Chaudhuri R.R."/>
            <person name="La Ragione R."/>
            <person name="Hildebrand F."/>
            <person name="Pallen M.J."/>
        </authorList>
    </citation>
    <scope>NUCLEOTIDE SEQUENCE</scope>
    <source>
        <strain evidence="6">Gambia11-129</strain>
    </source>
</reference>
<evidence type="ECO:0000259" key="4">
    <source>
        <dbReference type="PROSITE" id="PS50042"/>
    </source>
</evidence>
<comment type="caution">
    <text evidence="6">The sequence shown here is derived from an EMBL/GenBank/DDBJ whole genome shotgun (WGS) entry which is preliminary data.</text>
</comment>
<keyword evidence="3" id="KW-0804">Transcription</keyword>
<organism evidence="6 7">
    <name type="scientific">Candidatus Ornithospirochaeta avicola</name>
    <dbReference type="NCBI Taxonomy" id="2840896"/>
    <lineage>
        <taxon>Bacteria</taxon>
        <taxon>Pseudomonadati</taxon>
        <taxon>Spirochaetota</taxon>
        <taxon>Spirochaetia</taxon>
        <taxon>Spirochaetales</taxon>
        <taxon>Spirochaetaceae</taxon>
        <taxon>Spirochaetaceae incertae sedis</taxon>
        <taxon>Candidatus Ornithospirochaeta</taxon>
    </lineage>
</organism>
<dbReference type="GO" id="GO:0003677">
    <property type="term" value="F:DNA binding"/>
    <property type="evidence" value="ECO:0007669"/>
    <property type="project" value="UniProtKB-KW"/>
</dbReference>
<dbReference type="InterPro" id="IPR012318">
    <property type="entry name" value="HTH_CRP"/>
</dbReference>
<dbReference type="SUPFAM" id="SSF46785">
    <property type="entry name" value="Winged helix' DNA-binding domain"/>
    <property type="match status" value="1"/>
</dbReference>
<dbReference type="InterPro" id="IPR036390">
    <property type="entry name" value="WH_DNA-bd_sf"/>
</dbReference>
<accession>A0A9D1PVC6</accession>
<dbReference type="Pfam" id="PF13545">
    <property type="entry name" value="HTH_Crp_2"/>
    <property type="match status" value="1"/>
</dbReference>
<evidence type="ECO:0000256" key="1">
    <source>
        <dbReference type="ARBA" id="ARBA00023015"/>
    </source>
</evidence>
<dbReference type="InterPro" id="IPR050397">
    <property type="entry name" value="Env_Response_Regulators"/>
</dbReference>
<dbReference type="SMART" id="SM00100">
    <property type="entry name" value="cNMP"/>
    <property type="match status" value="1"/>
</dbReference>
<keyword evidence="2" id="KW-0238">DNA-binding</keyword>
<dbReference type="PROSITE" id="PS51063">
    <property type="entry name" value="HTH_CRP_2"/>
    <property type="match status" value="1"/>
</dbReference>
<evidence type="ECO:0000256" key="2">
    <source>
        <dbReference type="ARBA" id="ARBA00023125"/>
    </source>
</evidence>
<reference evidence="6" key="2">
    <citation type="submission" date="2021-04" db="EMBL/GenBank/DDBJ databases">
        <authorList>
            <person name="Gilroy R."/>
        </authorList>
    </citation>
    <scope>NUCLEOTIDE SEQUENCE</scope>
    <source>
        <strain evidence="6">Gambia11-129</strain>
    </source>
</reference>
<sequence length="205" mass="23406">MGLLSNTDTLFSSLTEDEVKKIIREERFYKKGSVIIRAQEKNTSVMFVKSGLLKITRISADGNENTVSLAESGDVFAEAFSILERESPVEISAIQDSSVVFLDTAEIKKNIKAVNNLLKILAERNLYLTKRIEHLMEKSIKDKVLSLLKEESERKGCRTIRLSYNREEMARYLSTDRSALSAVLSRMKKEGMINYRKNEFTLLEI</sequence>
<feature type="domain" description="Cyclic nucleotide-binding" evidence="4">
    <location>
        <begin position="10"/>
        <end position="111"/>
    </location>
</feature>
<dbReference type="GO" id="GO:0005829">
    <property type="term" value="C:cytosol"/>
    <property type="evidence" value="ECO:0007669"/>
    <property type="project" value="TreeGrafter"/>
</dbReference>
<dbReference type="EMBL" id="DXHU01000022">
    <property type="protein sequence ID" value="HIV99262.1"/>
    <property type="molecule type" value="Genomic_DNA"/>
</dbReference>
<dbReference type="PROSITE" id="PS50042">
    <property type="entry name" value="CNMP_BINDING_3"/>
    <property type="match status" value="1"/>
</dbReference>
<dbReference type="Pfam" id="PF00027">
    <property type="entry name" value="cNMP_binding"/>
    <property type="match status" value="1"/>
</dbReference>
<protein>
    <submittedName>
        <fullName evidence="6">Crp/Fnr family transcriptional regulator</fullName>
    </submittedName>
</protein>
<dbReference type="InterPro" id="IPR000595">
    <property type="entry name" value="cNMP-bd_dom"/>
</dbReference>
<dbReference type="PANTHER" id="PTHR24567">
    <property type="entry name" value="CRP FAMILY TRANSCRIPTIONAL REGULATORY PROTEIN"/>
    <property type="match status" value="1"/>
</dbReference>
<evidence type="ECO:0000313" key="7">
    <source>
        <dbReference type="Proteomes" id="UP000823936"/>
    </source>
</evidence>
<evidence type="ECO:0000259" key="5">
    <source>
        <dbReference type="PROSITE" id="PS51063"/>
    </source>
</evidence>
<evidence type="ECO:0000313" key="6">
    <source>
        <dbReference type="EMBL" id="HIV99262.1"/>
    </source>
</evidence>
<keyword evidence="1" id="KW-0805">Transcription regulation</keyword>